<keyword evidence="4" id="KW-1133">Transmembrane helix</keyword>
<feature type="transmembrane region" description="Helical" evidence="4">
    <location>
        <begin position="38"/>
        <end position="58"/>
    </location>
</feature>
<dbReference type="Proteomes" id="UP000191144">
    <property type="component" value="Chromosome G"/>
</dbReference>
<evidence type="ECO:0000313" key="5">
    <source>
        <dbReference type="EMBL" id="SCU99564.1"/>
    </source>
</evidence>
<name>A0A1G4K6R6_9SACH</name>
<evidence type="ECO:0000256" key="2">
    <source>
        <dbReference type="ARBA" id="ARBA00022676"/>
    </source>
</evidence>
<evidence type="ECO:0000256" key="1">
    <source>
        <dbReference type="ARBA" id="ARBA00005664"/>
    </source>
</evidence>
<sequence>MAFKPKRKGGTESLSFVEEGVRRFKTLLLDSKRKRTQAFSFGCIAVVVVMIYLLKSLVMQKTMSDLQLPPTHGHYTDEIVSLQPLIFPPIEHAPRLKQLNLRKLHTLRIDVDGNKKYVLKESDKSTTSKKRKEITDEFEIVKRDYLDHGKRVFSKGSDSPEVVVVTLVDFDQHDTDTLIRVVQNRVDYAQRHRYGVYVRWAQEFIPTIDNQDMAESYEFLKPLMMRAAMHAFPKAKYFWFLDQHALIMRMDLSLQTQLLDRKIMNLAVLKNVPVVKGSNIKTYNHLVSERAEVIIPQTNDGKLDTNSFIVKAGLYGKAFMDYLGDPLVRDYSWPSLSASVGHALQWHPNFLAKSALVVPKTIASVYDPTKPATEKASIDVFHYMQGDFVALFDGCQERKSCASDLALFYSQVQK</sequence>
<evidence type="ECO:0000313" key="6">
    <source>
        <dbReference type="Proteomes" id="UP000191144"/>
    </source>
</evidence>
<keyword evidence="4" id="KW-0472">Membrane</keyword>
<dbReference type="Pfam" id="PF05637">
    <property type="entry name" value="Glyco_transf_34"/>
    <property type="match status" value="1"/>
</dbReference>
<dbReference type="InterPro" id="IPR008630">
    <property type="entry name" value="Glyco_trans_34"/>
</dbReference>
<dbReference type="GO" id="GO:0006487">
    <property type="term" value="P:protein N-linked glycosylation"/>
    <property type="evidence" value="ECO:0007669"/>
    <property type="project" value="TreeGrafter"/>
</dbReference>
<dbReference type="EMBL" id="LT598484">
    <property type="protein sequence ID" value="SCU99564.1"/>
    <property type="molecule type" value="Genomic_DNA"/>
</dbReference>
<dbReference type="AlphaFoldDB" id="A0A1G4K6R6"/>
<organism evidence="5 6">
    <name type="scientific">Lachancea meyersii CBS 8951</name>
    <dbReference type="NCBI Taxonomy" id="1266667"/>
    <lineage>
        <taxon>Eukaryota</taxon>
        <taxon>Fungi</taxon>
        <taxon>Dikarya</taxon>
        <taxon>Ascomycota</taxon>
        <taxon>Saccharomycotina</taxon>
        <taxon>Saccharomycetes</taxon>
        <taxon>Saccharomycetales</taxon>
        <taxon>Saccharomycetaceae</taxon>
        <taxon>Lachancea</taxon>
    </lineage>
</organism>
<proteinExistence type="inferred from homology"/>
<keyword evidence="6" id="KW-1185">Reference proteome</keyword>
<keyword evidence="3" id="KW-0808">Transferase</keyword>
<comment type="similarity">
    <text evidence="1">Belongs to the glycosyltransferase 34 family.</text>
</comment>
<keyword evidence="2" id="KW-0328">Glycosyltransferase</keyword>
<dbReference type="GO" id="GO:0000009">
    <property type="term" value="F:alpha-1,6-mannosyltransferase activity"/>
    <property type="evidence" value="ECO:0007669"/>
    <property type="project" value="TreeGrafter"/>
</dbReference>
<dbReference type="PANTHER" id="PTHR31306:SF10">
    <property type="entry name" value="ALPHA-1,6-MANNOSYLTRANSFERASE MNN11-RELATED"/>
    <property type="match status" value="1"/>
</dbReference>
<protein>
    <submittedName>
        <fullName evidence="5">LAME_0G03796g1_1</fullName>
    </submittedName>
</protein>
<dbReference type="PANTHER" id="PTHR31306">
    <property type="entry name" value="ALPHA-1,6-MANNOSYLTRANSFERASE MNN11-RELATED"/>
    <property type="match status" value="1"/>
</dbReference>
<keyword evidence="4" id="KW-0812">Transmembrane</keyword>
<evidence type="ECO:0000256" key="3">
    <source>
        <dbReference type="ARBA" id="ARBA00022679"/>
    </source>
</evidence>
<gene>
    <name evidence="5" type="ORF">LAME_0G03796G</name>
</gene>
<dbReference type="OrthoDB" id="205108at2759"/>
<reference evidence="6" key="1">
    <citation type="submission" date="2016-03" db="EMBL/GenBank/DDBJ databases">
        <authorList>
            <person name="Devillers Hugo."/>
        </authorList>
    </citation>
    <scope>NUCLEOTIDE SEQUENCE [LARGE SCALE GENOMIC DNA]</scope>
</reference>
<dbReference type="Gene3D" id="3.90.550.10">
    <property type="entry name" value="Spore Coat Polysaccharide Biosynthesis Protein SpsA, Chain A"/>
    <property type="match status" value="1"/>
</dbReference>
<accession>A0A1G4K6R6</accession>
<dbReference type="InterPro" id="IPR029044">
    <property type="entry name" value="Nucleotide-diphossugar_trans"/>
</dbReference>
<dbReference type="GO" id="GO:0000136">
    <property type="term" value="C:mannan polymerase complex"/>
    <property type="evidence" value="ECO:0007669"/>
    <property type="project" value="TreeGrafter"/>
</dbReference>
<evidence type="ECO:0000256" key="4">
    <source>
        <dbReference type="SAM" id="Phobius"/>
    </source>
</evidence>